<evidence type="ECO:0000313" key="2">
    <source>
        <dbReference type="EMBL" id="MFC7203107.1"/>
    </source>
</evidence>
<dbReference type="EMBL" id="JBHTAA010000002">
    <property type="protein sequence ID" value="MFC7203107.1"/>
    <property type="molecule type" value="Genomic_DNA"/>
</dbReference>
<keyword evidence="1" id="KW-1133">Transmembrane helix</keyword>
<dbReference type="RefSeq" id="WP_390222421.1">
    <property type="nucleotide sequence ID" value="NZ_JBHTAA010000002.1"/>
</dbReference>
<name>A0ABD5ZCV7_9EURY</name>
<keyword evidence="1" id="KW-0812">Transmembrane</keyword>
<keyword evidence="3" id="KW-1185">Reference proteome</keyword>
<feature type="transmembrane region" description="Helical" evidence="1">
    <location>
        <begin position="27"/>
        <end position="43"/>
    </location>
</feature>
<comment type="caution">
    <text evidence="2">The sequence shown here is derived from an EMBL/GenBank/DDBJ whole genome shotgun (WGS) entry which is preliminary data.</text>
</comment>
<dbReference type="Proteomes" id="UP001596481">
    <property type="component" value="Unassembled WGS sequence"/>
</dbReference>
<protein>
    <recommendedName>
        <fullName evidence="4">Polyketide cyclase / dehydrase and lipid transport</fullName>
    </recommendedName>
</protein>
<evidence type="ECO:0000256" key="1">
    <source>
        <dbReference type="SAM" id="Phobius"/>
    </source>
</evidence>
<reference evidence="2 3" key="1">
    <citation type="journal article" date="2019" name="Int. J. Syst. Evol. Microbiol.">
        <title>The Global Catalogue of Microorganisms (GCM) 10K type strain sequencing project: providing services to taxonomists for standard genome sequencing and annotation.</title>
        <authorList>
            <consortium name="The Broad Institute Genomics Platform"/>
            <consortium name="The Broad Institute Genome Sequencing Center for Infectious Disease"/>
            <person name="Wu L."/>
            <person name="Ma J."/>
        </authorList>
    </citation>
    <scope>NUCLEOTIDE SEQUENCE [LARGE SCALE GENOMIC DNA]</scope>
    <source>
        <strain evidence="2 3">DSM 29988</strain>
    </source>
</reference>
<organism evidence="2 3">
    <name type="scientific">Haloferax namakaokahaiae</name>
    <dbReference type="NCBI Taxonomy" id="1748331"/>
    <lineage>
        <taxon>Archaea</taxon>
        <taxon>Methanobacteriati</taxon>
        <taxon>Methanobacteriota</taxon>
        <taxon>Stenosarchaea group</taxon>
        <taxon>Halobacteria</taxon>
        <taxon>Halobacteriales</taxon>
        <taxon>Haloferacaceae</taxon>
        <taxon>Haloferax</taxon>
    </lineage>
</organism>
<accession>A0ABD5ZCV7</accession>
<gene>
    <name evidence="2" type="ORF">ACFQJC_06250</name>
</gene>
<dbReference type="AlphaFoldDB" id="A0ABD5ZCV7"/>
<sequence>MPSPPTIDRPTEAQAVAQRYLTRERRVSALVVVVVVSLFLGTYLTTSLLPSLVVAATLLIVARAPLIQSHGTVRLRTDLDSETVVDSFTGTTPPVLAFQWGIADEIEHGDGTVTYRVSYLFGLRSVEVAVRTETETTPDGERIELDITVDGRPWATYTVTVHDDGDETRIDVEYTSNRRFGLRRLPQQFVADRYRDDALTAQGYTVVERDSHFGL</sequence>
<keyword evidence="1" id="KW-0472">Membrane</keyword>
<evidence type="ECO:0000313" key="3">
    <source>
        <dbReference type="Proteomes" id="UP001596481"/>
    </source>
</evidence>
<evidence type="ECO:0008006" key="4">
    <source>
        <dbReference type="Google" id="ProtNLM"/>
    </source>
</evidence>
<proteinExistence type="predicted"/>